<proteinExistence type="predicted"/>
<dbReference type="RefSeq" id="WP_131822002.1">
    <property type="nucleotide sequence ID" value="NZ_FNAV01000005.1"/>
</dbReference>
<gene>
    <name evidence="1" type="ORF">SAMN04488105_105123</name>
</gene>
<dbReference type="Pfam" id="PF17963">
    <property type="entry name" value="Big_9"/>
    <property type="match status" value="1"/>
</dbReference>
<dbReference type="Proteomes" id="UP000198994">
    <property type="component" value="Unassembled WGS sequence"/>
</dbReference>
<dbReference type="Gene3D" id="2.60.40.2810">
    <property type="match status" value="1"/>
</dbReference>
<keyword evidence="2" id="KW-1185">Reference proteome</keyword>
<organism evidence="1 2">
    <name type="scientific">Salipiger thiooxidans</name>
    <dbReference type="NCBI Taxonomy" id="282683"/>
    <lineage>
        <taxon>Bacteria</taxon>
        <taxon>Pseudomonadati</taxon>
        <taxon>Pseudomonadota</taxon>
        <taxon>Alphaproteobacteria</taxon>
        <taxon>Rhodobacterales</taxon>
        <taxon>Roseobacteraceae</taxon>
        <taxon>Salipiger</taxon>
    </lineage>
</organism>
<reference evidence="2" key="1">
    <citation type="submission" date="2016-10" db="EMBL/GenBank/DDBJ databases">
        <authorList>
            <person name="Varghese N."/>
            <person name="Submissions S."/>
        </authorList>
    </citation>
    <scope>NUCLEOTIDE SEQUENCE [LARGE SCALE GENOMIC DNA]</scope>
    <source>
        <strain evidence="2">DSM 10146</strain>
    </source>
</reference>
<protein>
    <recommendedName>
        <fullName evidence="3">RapA2 cadherin-like domain-containing protein</fullName>
    </recommendedName>
</protein>
<evidence type="ECO:0000313" key="2">
    <source>
        <dbReference type="Proteomes" id="UP000198994"/>
    </source>
</evidence>
<dbReference type="AlphaFoldDB" id="A0A1G7E4E2"/>
<sequence>MDCVRSITFVIPGVDGGPDIQVTAVEVDGTIEFTLEVLPGDEGEVGDIRGLFFNLNDDSKLMNSSAFGVDVTDYQTGDVIDLGHGANMHGAADPYDAGVEFGGPGIGKNKGDVQLTSFTLSNEAGDLTLDDIAQVEFGVRVTSIGAPAGGRGGSAKMVTLAPAAPDAVEDSYSIFEDGASGLDDPSDTAVGVLFSVLDNDTDADGDTLTITDAFGAMHGTVQIVDGDDPDLLPGDALLYTPDTDYAGADSFTYCISDGNGGTDYATVNVWVEAVADVPEVSIIASATSNVHEVHLQVIATETDDDNSEFIASLVSSAVPFGVTLNTLGTVTTTDYVSRSYLLTLPDADFDFDLTFTATSQELSNGDTETGQATINIASAYDLTAGVIDFTATDQSIWDSGAAFVFDPDIPFLGLDVADSGNWGGDVLGGSWFYDIRVGLEQELLLEGGSIDVTVPYDVSVEAFYNLTTDVLQLDPTVALAGGGFMTDGPSLSYMLDLILEIAVGTSLEIAGFSAFSPSINENGSQSLIDYDSETSPPFEIGDSDDALSATLAWPELDVTGTSSGGGIFEGDGASNNVLQLNLDADQAIADLFFGGVNPFDLGIDFFSDFWETGVEAGIELLDLDLFAGLNFLQDFVLDAGDIVADIVFENGDTFEFNLAGATQYGNASQYDDNGDGMVEYELVFEAEGETFSNDTDLNINVGYSLALLEGFYRAGVLGAVAEGSFGPVYSTGAQADLVQFDVFSNEFALDLSSDSLDFAIG</sequence>
<evidence type="ECO:0000313" key="1">
    <source>
        <dbReference type="EMBL" id="SDE58553.1"/>
    </source>
</evidence>
<name>A0A1G7E4E2_9RHOB</name>
<evidence type="ECO:0008006" key="3">
    <source>
        <dbReference type="Google" id="ProtNLM"/>
    </source>
</evidence>
<dbReference type="EMBL" id="FNAV01000005">
    <property type="protein sequence ID" value="SDE58553.1"/>
    <property type="molecule type" value="Genomic_DNA"/>
</dbReference>
<dbReference type="OrthoDB" id="9773411at2"/>
<accession>A0A1G7E4E2</accession>